<name>A0ABY4GMU6_9BACI</name>
<accession>A0ABY4GMU6</accession>
<gene>
    <name evidence="1" type="ORF">MUN87_02020</name>
</gene>
<proteinExistence type="predicted"/>
<sequence length="122" mass="14824">MRNISEEEYKIGSRYLFLSMAIQVIQKDLEKLRSQTIFKINEPYIRLLETIEKKAIEERRKLKIRISQEKIAVLETNQTDTFTEYTFYCKGKEEKRNYFKPAIRKKVLVILEEYFEKAEMKE</sequence>
<evidence type="ECO:0000313" key="2">
    <source>
        <dbReference type="Proteomes" id="UP000831537"/>
    </source>
</evidence>
<dbReference type="RefSeq" id="WP_244745861.1">
    <property type="nucleotide sequence ID" value="NZ_CP095071.1"/>
</dbReference>
<keyword evidence="2" id="KW-1185">Reference proteome</keyword>
<dbReference type="InterPro" id="IPR058600">
    <property type="entry name" value="YhjD-like"/>
</dbReference>
<dbReference type="Pfam" id="PF26325">
    <property type="entry name" value="YhjD"/>
    <property type="match status" value="1"/>
</dbReference>
<protein>
    <submittedName>
        <fullName evidence="1">Uncharacterized protein</fullName>
    </submittedName>
</protein>
<dbReference type="Proteomes" id="UP000831537">
    <property type="component" value="Chromosome"/>
</dbReference>
<evidence type="ECO:0000313" key="1">
    <source>
        <dbReference type="EMBL" id="UOQ85706.1"/>
    </source>
</evidence>
<organism evidence="1 2">
    <name type="scientific">Gracilibacillus salinarum</name>
    <dbReference type="NCBI Taxonomy" id="2932255"/>
    <lineage>
        <taxon>Bacteria</taxon>
        <taxon>Bacillati</taxon>
        <taxon>Bacillota</taxon>
        <taxon>Bacilli</taxon>
        <taxon>Bacillales</taxon>
        <taxon>Bacillaceae</taxon>
        <taxon>Gracilibacillus</taxon>
    </lineage>
</organism>
<dbReference type="EMBL" id="CP095071">
    <property type="protein sequence ID" value="UOQ85706.1"/>
    <property type="molecule type" value="Genomic_DNA"/>
</dbReference>
<reference evidence="1 2" key="1">
    <citation type="submission" date="2022-04" db="EMBL/GenBank/DDBJ databases">
        <title>Gracilibacillus sp. isolated from saltern.</title>
        <authorList>
            <person name="Won M."/>
            <person name="Lee C.-M."/>
            <person name="Woen H.-Y."/>
            <person name="Kwon S.-W."/>
        </authorList>
    </citation>
    <scope>NUCLEOTIDE SEQUENCE [LARGE SCALE GENOMIC DNA]</scope>
    <source>
        <strain evidence="1 2">SSPM10-3</strain>
    </source>
</reference>